<keyword evidence="3" id="KW-1185">Reference proteome</keyword>
<dbReference type="RefSeq" id="WP_038595509.1">
    <property type="nucleotide sequence ID" value="NZ_CP004353.1"/>
</dbReference>
<dbReference type="HOGENOM" id="CLU_097459_0_0_11"/>
<dbReference type="GO" id="GO:0016740">
    <property type="term" value="F:transferase activity"/>
    <property type="evidence" value="ECO:0007669"/>
    <property type="project" value="UniProtKB-KW"/>
</dbReference>
<dbReference type="InterPro" id="IPR036230">
    <property type="entry name" value="LeuA_allosteric_dom_sf"/>
</dbReference>
<dbReference type="KEGG" id="cvt:B843_11315"/>
<reference evidence="2 3" key="1">
    <citation type="submission" date="2013-02" db="EMBL/GenBank/DDBJ databases">
        <title>The complete genome sequence of Corynebacterium vitaeruminis DSM 20294.</title>
        <authorList>
            <person name="Ruckert C."/>
            <person name="Albersmeier A."/>
            <person name="Kalinowski J."/>
        </authorList>
    </citation>
    <scope>NUCLEOTIDE SEQUENCE [LARGE SCALE GENOMIC DNA]</scope>
    <source>
        <strain evidence="3">ATCC 10234</strain>
    </source>
</reference>
<dbReference type="Proteomes" id="UP000019222">
    <property type="component" value="Chromosome"/>
</dbReference>
<dbReference type="SUPFAM" id="SSF110921">
    <property type="entry name" value="2-isopropylmalate synthase LeuA, allosteric (dimerisation) domain"/>
    <property type="match status" value="1"/>
</dbReference>
<evidence type="ECO:0008006" key="4">
    <source>
        <dbReference type="Google" id="ProtNLM"/>
    </source>
</evidence>
<evidence type="ECO:0000256" key="1">
    <source>
        <dbReference type="ARBA" id="ARBA00022679"/>
    </source>
</evidence>
<dbReference type="STRING" id="1224164.B843_11315"/>
<name>W5Y310_9CORY</name>
<evidence type="ECO:0000313" key="2">
    <source>
        <dbReference type="EMBL" id="AHI23641.1"/>
    </source>
</evidence>
<keyword evidence="1" id="KW-0808">Transferase</keyword>
<proteinExistence type="predicted"/>
<accession>W5Y310</accession>
<evidence type="ECO:0000313" key="3">
    <source>
        <dbReference type="Proteomes" id="UP000019222"/>
    </source>
</evidence>
<sequence>MSAPIFTRTRSGFTSTFTNFHRPQVTPASQEPQQSTTRIFADDPFRARFGHKLPTGLRQEARGMQWRTFVSTYAPATDLRIQFTDITKLRGSHLRYTADITRTDGAGRTTETREIVASGPISACTNLLADMGRRIEIHSFHQFEIFEATVTFIYAGNNNKKHWAMGFGGTPEQSAAAAMASAAELIYG</sequence>
<dbReference type="AlphaFoldDB" id="W5Y310"/>
<gene>
    <name evidence="2" type="ORF">B843_11315</name>
</gene>
<protein>
    <recommendedName>
        <fullName evidence="4">Acetyl-CoA acetyltransferase</fullName>
    </recommendedName>
</protein>
<dbReference type="EMBL" id="CP004353">
    <property type="protein sequence ID" value="AHI23641.1"/>
    <property type="molecule type" value="Genomic_DNA"/>
</dbReference>
<dbReference type="PATRIC" id="fig|1224164.3.peg.2280"/>
<dbReference type="eggNOG" id="COG0119">
    <property type="taxonomic scope" value="Bacteria"/>
</dbReference>
<organism evidence="2 3">
    <name type="scientific">Corynebacterium vitaeruminis DSM 20294</name>
    <dbReference type="NCBI Taxonomy" id="1224164"/>
    <lineage>
        <taxon>Bacteria</taxon>
        <taxon>Bacillati</taxon>
        <taxon>Actinomycetota</taxon>
        <taxon>Actinomycetes</taxon>
        <taxon>Mycobacteriales</taxon>
        <taxon>Corynebacteriaceae</taxon>
        <taxon>Corynebacterium</taxon>
    </lineage>
</organism>